<dbReference type="EMBL" id="UINC01036889">
    <property type="protein sequence ID" value="SVB31535.1"/>
    <property type="molecule type" value="Genomic_DNA"/>
</dbReference>
<dbReference type="AlphaFoldDB" id="A0A382CZN4"/>
<organism evidence="1">
    <name type="scientific">marine metagenome</name>
    <dbReference type="NCBI Taxonomy" id="408172"/>
    <lineage>
        <taxon>unclassified sequences</taxon>
        <taxon>metagenomes</taxon>
        <taxon>ecological metagenomes</taxon>
    </lineage>
</organism>
<gene>
    <name evidence="1" type="ORF">METZ01_LOCUS184389</name>
</gene>
<accession>A0A382CZN4</accession>
<protein>
    <submittedName>
        <fullName evidence="1">Uncharacterized protein</fullName>
    </submittedName>
</protein>
<reference evidence="1" key="1">
    <citation type="submission" date="2018-05" db="EMBL/GenBank/DDBJ databases">
        <authorList>
            <person name="Lanie J.A."/>
            <person name="Ng W.-L."/>
            <person name="Kazmierczak K.M."/>
            <person name="Andrzejewski T.M."/>
            <person name="Davidsen T.M."/>
            <person name="Wayne K.J."/>
            <person name="Tettelin H."/>
            <person name="Glass J.I."/>
            <person name="Rusch D."/>
            <person name="Podicherti R."/>
            <person name="Tsui H.-C.T."/>
            <person name="Winkler M.E."/>
        </authorList>
    </citation>
    <scope>NUCLEOTIDE SEQUENCE</scope>
</reference>
<proteinExistence type="predicted"/>
<name>A0A382CZN4_9ZZZZ</name>
<evidence type="ECO:0000313" key="1">
    <source>
        <dbReference type="EMBL" id="SVB31535.1"/>
    </source>
</evidence>
<sequence>MKISYEEDYNLDEVYELGNYYLPKYEIIEFLMNV</sequence>